<protein>
    <submittedName>
        <fullName evidence="1">Uncharacterized protein</fullName>
    </submittedName>
</protein>
<gene>
    <name evidence="1" type="ORF">MB27_10130</name>
</gene>
<keyword evidence="2" id="KW-1185">Reference proteome</keyword>
<comment type="caution">
    <text evidence="1">The sequence shown here is derived from an EMBL/GenBank/DDBJ whole genome shotgun (WGS) entry which is preliminary data.</text>
</comment>
<dbReference type="OrthoDB" id="3292676at2"/>
<accession>A0A0A6UR08</accession>
<dbReference type="EMBL" id="JRTT01000010">
    <property type="protein sequence ID" value="KHD77478.1"/>
    <property type="molecule type" value="Genomic_DNA"/>
</dbReference>
<evidence type="ECO:0000313" key="2">
    <source>
        <dbReference type="Proteomes" id="UP000054537"/>
    </source>
</evidence>
<name>A0A0A6UR08_ACTUT</name>
<dbReference type="AlphaFoldDB" id="A0A0A6UR08"/>
<dbReference type="RefSeq" id="WP_043523985.1">
    <property type="nucleotide sequence ID" value="NZ_BAABKU010000015.1"/>
</dbReference>
<proteinExistence type="predicted"/>
<organism evidence="1 2">
    <name type="scientific">Actinoplanes utahensis</name>
    <dbReference type="NCBI Taxonomy" id="1869"/>
    <lineage>
        <taxon>Bacteria</taxon>
        <taxon>Bacillati</taxon>
        <taxon>Actinomycetota</taxon>
        <taxon>Actinomycetes</taxon>
        <taxon>Micromonosporales</taxon>
        <taxon>Micromonosporaceae</taxon>
        <taxon>Actinoplanes</taxon>
    </lineage>
</organism>
<reference evidence="1 2" key="1">
    <citation type="submission" date="2014-10" db="EMBL/GenBank/DDBJ databases">
        <title>Draft genome sequence of Actinoplanes utahensis NRRL 12052.</title>
        <authorList>
            <person name="Velasco-Bucheli B."/>
            <person name="del Cerro C."/>
            <person name="Hormigo D."/>
            <person name="Garcia J.L."/>
            <person name="Acebal C."/>
            <person name="Arroyo M."/>
            <person name="de la Mata I."/>
        </authorList>
    </citation>
    <scope>NUCLEOTIDE SEQUENCE [LARGE SCALE GENOMIC DNA]</scope>
    <source>
        <strain evidence="1 2">NRRL 12052</strain>
    </source>
</reference>
<sequence>MTLRLQPDPETAAAWRTFWQLADSRLLNDQAGGQIATQKLISQFASQHPAALMIAAVDAVADTLVEWADDLGKNPACMAETAFNMLHSQLTPPERLILFAASETLLAQDPTGEAGRPHPVCHPWPAQAGVTSMAYAGQGEVLRKAIEAAPHTHGLEEHPVPVLCFSVPDVLTHLLWGLSRSDPDRMRDLIDQKQR</sequence>
<evidence type="ECO:0000313" key="1">
    <source>
        <dbReference type="EMBL" id="KHD77478.1"/>
    </source>
</evidence>
<dbReference type="Proteomes" id="UP000054537">
    <property type="component" value="Unassembled WGS sequence"/>
</dbReference>